<dbReference type="Proteomes" id="UP001183176">
    <property type="component" value="Unassembled WGS sequence"/>
</dbReference>
<accession>A0ABU2J6C3</accession>
<keyword evidence="3" id="KW-1185">Reference proteome</keyword>
<dbReference type="PANTHER" id="PTHR43194">
    <property type="entry name" value="HYDROLASE ALPHA/BETA FOLD FAMILY"/>
    <property type="match status" value="1"/>
</dbReference>
<evidence type="ECO:0000313" key="2">
    <source>
        <dbReference type="EMBL" id="MDT0260535.1"/>
    </source>
</evidence>
<evidence type="ECO:0000313" key="3">
    <source>
        <dbReference type="Proteomes" id="UP001183176"/>
    </source>
</evidence>
<dbReference type="Gene3D" id="3.40.50.1820">
    <property type="entry name" value="alpha/beta hydrolase"/>
    <property type="match status" value="1"/>
</dbReference>
<dbReference type="InterPro" id="IPR000073">
    <property type="entry name" value="AB_hydrolase_1"/>
</dbReference>
<dbReference type="InterPro" id="IPR050228">
    <property type="entry name" value="Carboxylesterase_BioH"/>
</dbReference>
<dbReference type="Pfam" id="PF00561">
    <property type="entry name" value="Abhydrolase_1"/>
    <property type="match status" value="1"/>
</dbReference>
<organism evidence="2 3">
    <name type="scientific">Jatrophihabitans lederbergiae</name>
    <dbReference type="NCBI Taxonomy" id="3075547"/>
    <lineage>
        <taxon>Bacteria</taxon>
        <taxon>Bacillati</taxon>
        <taxon>Actinomycetota</taxon>
        <taxon>Actinomycetes</taxon>
        <taxon>Jatrophihabitantales</taxon>
        <taxon>Jatrophihabitantaceae</taxon>
        <taxon>Jatrophihabitans</taxon>
    </lineage>
</organism>
<proteinExistence type="predicted"/>
<dbReference type="InterPro" id="IPR029058">
    <property type="entry name" value="AB_hydrolase_fold"/>
</dbReference>
<dbReference type="RefSeq" id="WP_311421685.1">
    <property type="nucleotide sequence ID" value="NZ_JAVREH010000003.1"/>
</dbReference>
<evidence type="ECO:0000259" key="1">
    <source>
        <dbReference type="Pfam" id="PF00561"/>
    </source>
</evidence>
<reference evidence="3" key="1">
    <citation type="submission" date="2023-07" db="EMBL/GenBank/DDBJ databases">
        <title>30 novel species of actinomycetes from the DSMZ collection.</title>
        <authorList>
            <person name="Nouioui I."/>
        </authorList>
    </citation>
    <scope>NUCLEOTIDE SEQUENCE [LARGE SCALE GENOMIC DNA]</scope>
    <source>
        <strain evidence="3">DSM 44399</strain>
    </source>
</reference>
<comment type="caution">
    <text evidence="2">The sequence shown here is derived from an EMBL/GenBank/DDBJ whole genome shotgun (WGS) entry which is preliminary data.</text>
</comment>
<name>A0ABU2J6C3_9ACTN</name>
<protein>
    <submittedName>
        <fullName evidence="2">Alpha/beta hydrolase</fullName>
    </submittedName>
</protein>
<gene>
    <name evidence="2" type="ORF">RM423_03925</name>
</gene>
<dbReference type="EMBL" id="JAVREH010000003">
    <property type="protein sequence ID" value="MDT0260535.1"/>
    <property type="molecule type" value="Genomic_DNA"/>
</dbReference>
<dbReference type="GO" id="GO:0016787">
    <property type="term" value="F:hydrolase activity"/>
    <property type="evidence" value="ECO:0007669"/>
    <property type="project" value="UniProtKB-KW"/>
</dbReference>
<dbReference type="SUPFAM" id="SSF53474">
    <property type="entry name" value="alpha/beta-Hydrolases"/>
    <property type="match status" value="1"/>
</dbReference>
<dbReference type="PANTHER" id="PTHR43194:SF2">
    <property type="entry name" value="PEROXISOMAL MEMBRANE PROTEIN LPX1"/>
    <property type="match status" value="1"/>
</dbReference>
<keyword evidence="2" id="KW-0378">Hydrolase</keyword>
<sequence length="288" mass="30259">MKTEYSLASGSTAAIESAPSTEDAQPTILFVPGYTGSKEDFLPLLRPLAAAGYRSVAIDQRGQYESAWAKDEDGYCIDSLAADVCDLAGQLRPVAASLHLVGHSFGGLVTRVAVLAEPILFDSFTLMGSGPGPLPGLRRAVLDAGETVLAEQGMQGLWAQMAARAQVDPSFVNSSPALREFLKTRFLANDPVGLRVMGQALRQIPDSTEQLAAVALPKLVLHGVRDDAWPPAVQVDMARRLAAEHVVIGNAAHSPAVENPSETARALLAFWAPDSAEPRGAGAPAAAN</sequence>
<feature type="domain" description="AB hydrolase-1" evidence="1">
    <location>
        <begin position="26"/>
        <end position="260"/>
    </location>
</feature>